<evidence type="ECO:0000256" key="1">
    <source>
        <dbReference type="ARBA" id="ARBA00004651"/>
    </source>
</evidence>
<comment type="similarity">
    <text evidence="2">Belongs to the EamA transporter family.</text>
</comment>
<evidence type="ECO:0000256" key="8">
    <source>
        <dbReference type="SAM" id="Phobius"/>
    </source>
</evidence>
<feature type="transmembrane region" description="Helical" evidence="8">
    <location>
        <begin position="106"/>
        <end position="123"/>
    </location>
</feature>
<feature type="transmembrane region" description="Helical" evidence="8">
    <location>
        <begin position="130"/>
        <end position="147"/>
    </location>
</feature>
<reference evidence="11" key="1">
    <citation type="journal article" date="2019" name="Int. J. Syst. Evol. Microbiol.">
        <title>The Global Catalogue of Microorganisms (GCM) 10K type strain sequencing project: providing services to taxonomists for standard genome sequencing and annotation.</title>
        <authorList>
            <consortium name="The Broad Institute Genomics Platform"/>
            <consortium name="The Broad Institute Genome Sequencing Center for Infectious Disease"/>
            <person name="Wu L."/>
            <person name="Ma J."/>
        </authorList>
    </citation>
    <scope>NUCLEOTIDE SEQUENCE [LARGE SCALE GENOMIC DNA]</scope>
    <source>
        <strain evidence="11">KCTC 3950</strain>
    </source>
</reference>
<dbReference type="Pfam" id="PF00892">
    <property type="entry name" value="EamA"/>
    <property type="match status" value="1"/>
</dbReference>
<sequence length="300" mass="32718">MTEHSKGTAYAAGAYLLWGLLPIYWKVAGHVPSDQILAHRVFWACILMLALLGVSRKWTEFTRQLKDVLKHPAKLLSLTAASLLISINWFVYIWAVNSGHLVESSMGYYINPLVSVLLGMFVLKEKLNTMQWVSFALAAAGVLILTIRLGNFPWIAITLAVSFGLYGLAKKLTTFEASIGLTMETLIVTPLAAAYLIWLSFQGKLDVGGGEGATLLLLVGSGAATAAPLLLFALGAQRIPLSLIGFLQYIAPTISLILGVFVYGETFSHVHLIAFLFIWASLAVFTLSRTGLFRRAELKS</sequence>
<keyword evidence="4" id="KW-1003">Cell membrane</keyword>
<feature type="transmembrane region" description="Helical" evidence="8">
    <location>
        <begin position="246"/>
        <end position="264"/>
    </location>
</feature>
<name>A0ABW5PF08_9BACL</name>
<evidence type="ECO:0000256" key="4">
    <source>
        <dbReference type="ARBA" id="ARBA00022475"/>
    </source>
</evidence>
<dbReference type="SUPFAM" id="SSF103481">
    <property type="entry name" value="Multidrug resistance efflux transporter EmrE"/>
    <property type="match status" value="2"/>
</dbReference>
<feature type="transmembrane region" description="Helical" evidence="8">
    <location>
        <begin position="270"/>
        <end position="292"/>
    </location>
</feature>
<dbReference type="InterPro" id="IPR037185">
    <property type="entry name" value="EmrE-like"/>
</dbReference>
<organism evidence="10 11">
    <name type="scientific">Paenibacillus gansuensis</name>
    <dbReference type="NCBI Taxonomy" id="306542"/>
    <lineage>
        <taxon>Bacteria</taxon>
        <taxon>Bacillati</taxon>
        <taxon>Bacillota</taxon>
        <taxon>Bacilli</taxon>
        <taxon>Bacillales</taxon>
        <taxon>Paenibacillaceae</taxon>
        <taxon>Paenibacillus</taxon>
    </lineage>
</organism>
<keyword evidence="7 8" id="KW-0472">Membrane</keyword>
<proteinExistence type="inferred from homology"/>
<dbReference type="InterPro" id="IPR000620">
    <property type="entry name" value="EamA_dom"/>
</dbReference>
<keyword evidence="5 8" id="KW-0812">Transmembrane</keyword>
<protein>
    <submittedName>
        <fullName evidence="10">EamA family transporter RarD</fullName>
    </submittedName>
</protein>
<evidence type="ECO:0000256" key="5">
    <source>
        <dbReference type="ARBA" id="ARBA00022692"/>
    </source>
</evidence>
<evidence type="ECO:0000256" key="3">
    <source>
        <dbReference type="ARBA" id="ARBA00022448"/>
    </source>
</evidence>
<comment type="caution">
    <text evidence="10">The sequence shown here is derived from an EMBL/GenBank/DDBJ whole genome shotgun (WGS) entry which is preliminary data.</text>
</comment>
<dbReference type="InterPro" id="IPR004626">
    <property type="entry name" value="RarD"/>
</dbReference>
<dbReference type="EMBL" id="JBHUME010000007">
    <property type="protein sequence ID" value="MFD2613100.1"/>
    <property type="molecule type" value="Genomic_DNA"/>
</dbReference>
<accession>A0ABW5PF08</accession>
<evidence type="ECO:0000256" key="6">
    <source>
        <dbReference type="ARBA" id="ARBA00022989"/>
    </source>
</evidence>
<feature type="transmembrane region" description="Helical" evidence="8">
    <location>
        <begin position="153"/>
        <end position="169"/>
    </location>
</feature>
<feature type="transmembrane region" description="Helical" evidence="8">
    <location>
        <begin position="181"/>
        <end position="201"/>
    </location>
</feature>
<keyword evidence="11" id="KW-1185">Reference proteome</keyword>
<evidence type="ECO:0000259" key="9">
    <source>
        <dbReference type="Pfam" id="PF00892"/>
    </source>
</evidence>
<evidence type="ECO:0000256" key="7">
    <source>
        <dbReference type="ARBA" id="ARBA00023136"/>
    </source>
</evidence>
<evidence type="ECO:0000256" key="2">
    <source>
        <dbReference type="ARBA" id="ARBA00007362"/>
    </source>
</evidence>
<feature type="transmembrane region" description="Helical" evidence="8">
    <location>
        <begin position="37"/>
        <end position="54"/>
    </location>
</feature>
<feature type="transmembrane region" description="Helical" evidence="8">
    <location>
        <begin position="213"/>
        <end position="234"/>
    </location>
</feature>
<keyword evidence="3" id="KW-0813">Transport</keyword>
<comment type="subcellular location">
    <subcellularLocation>
        <location evidence="1">Cell membrane</location>
        <topology evidence="1">Multi-pass membrane protein</topology>
    </subcellularLocation>
</comment>
<dbReference type="NCBIfam" id="TIGR00688">
    <property type="entry name" value="rarD"/>
    <property type="match status" value="1"/>
</dbReference>
<dbReference type="Proteomes" id="UP001597541">
    <property type="component" value="Unassembled WGS sequence"/>
</dbReference>
<gene>
    <name evidence="10" type="primary">rarD</name>
    <name evidence="10" type="ORF">ACFSUF_11755</name>
</gene>
<evidence type="ECO:0000313" key="11">
    <source>
        <dbReference type="Proteomes" id="UP001597541"/>
    </source>
</evidence>
<dbReference type="PANTHER" id="PTHR22911:SF137">
    <property type="entry name" value="SOLUTE CARRIER FAMILY 35 MEMBER G2-RELATED"/>
    <property type="match status" value="1"/>
</dbReference>
<dbReference type="RefSeq" id="WP_377603019.1">
    <property type="nucleotide sequence ID" value="NZ_JBHUME010000007.1"/>
</dbReference>
<feature type="transmembrane region" description="Helical" evidence="8">
    <location>
        <begin position="75"/>
        <end position="94"/>
    </location>
</feature>
<keyword evidence="6 8" id="KW-1133">Transmembrane helix</keyword>
<feature type="transmembrane region" description="Helical" evidence="8">
    <location>
        <begin position="7"/>
        <end position="25"/>
    </location>
</feature>
<evidence type="ECO:0000313" key="10">
    <source>
        <dbReference type="EMBL" id="MFD2613100.1"/>
    </source>
</evidence>
<dbReference type="PANTHER" id="PTHR22911">
    <property type="entry name" value="ACYL-MALONYL CONDENSING ENZYME-RELATED"/>
    <property type="match status" value="1"/>
</dbReference>
<feature type="domain" description="EamA" evidence="9">
    <location>
        <begin position="6"/>
        <end position="146"/>
    </location>
</feature>